<dbReference type="AlphaFoldDB" id="A0A5N4CG54"/>
<organism evidence="13 14">
    <name type="scientific">Camelus dromedarius</name>
    <name type="common">Dromedary</name>
    <name type="synonym">Arabian camel</name>
    <dbReference type="NCBI Taxonomy" id="9838"/>
    <lineage>
        <taxon>Eukaryota</taxon>
        <taxon>Metazoa</taxon>
        <taxon>Chordata</taxon>
        <taxon>Craniata</taxon>
        <taxon>Vertebrata</taxon>
        <taxon>Euteleostomi</taxon>
        <taxon>Mammalia</taxon>
        <taxon>Eutheria</taxon>
        <taxon>Laurasiatheria</taxon>
        <taxon>Artiodactyla</taxon>
        <taxon>Tylopoda</taxon>
        <taxon>Camelidae</taxon>
        <taxon>Camelus</taxon>
    </lineage>
</organism>
<evidence type="ECO:0000313" key="14">
    <source>
        <dbReference type="Proteomes" id="UP000299084"/>
    </source>
</evidence>
<keyword evidence="6" id="KW-0547">Nucleotide-binding</keyword>
<dbReference type="InterPro" id="IPR037103">
    <property type="entry name" value="Tubulin/FtsZ-like_C"/>
</dbReference>
<dbReference type="FunFam" id="3.30.1330.20:FF:000001">
    <property type="entry name" value="Tubulin alpha chain"/>
    <property type="match status" value="1"/>
</dbReference>
<dbReference type="SMART" id="SM00864">
    <property type="entry name" value="Tubulin"/>
    <property type="match status" value="1"/>
</dbReference>
<keyword evidence="5" id="KW-0493">Microtubule</keyword>
<dbReference type="SUPFAM" id="SSF52490">
    <property type="entry name" value="Tubulin nucleotide-binding domain-like"/>
    <property type="match status" value="1"/>
</dbReference>
<accession>A0A5N4CG54</accession>
<comment type="catalytic activity">
    <reaction evidence="10">
        <text>GTP + H2O = GDP + phosphate + H(+)</text>
        <dbReference type="Rhea" id="RHEA:19669"/>
        <dbReference type="ChEBI" id="CHEBI:15377"/>
        <dbReference type="ChEBI" id="CHEBI:15378"/>
        <dbReference type="ChEBI" id="CHEBI:37565"/>
        <dbReference type="ChEBI" id="CHEBI:43474"/>
        <dbReference type="ChEBI" id="CHEBI:58189"/>
    </reaction>
    <physiologicalReaction direction="left-to-right" evidence="10">
        <dbReference type="Rhea" id="RHEA:19670"/>
    </physiologicalReaction>
</comment>
<reference evidence="13 14" key="1">
    <citation type="journal article" date="2019" name="Mol. Ecol. Resour.">
        <title>Improving Illumina assemblies with Hi-C and long reads: an example with the North African dromedary.</title>
        <authorList>
            <person name="Elbers J.P."/>
            <person name="Rogers M.F."/>
            <person name="Perelman P.L."/>
            <person name="Proskuryakova A.A."/>
            <person name="Serdyukova N.A."/>
            <person name="Johnson W.E."/>
            <person name="Horin P."/>
            <person name="Corander J."/>
            <person name="Murphy D."/>
            <person name="Burger P.A."/>
        </authorList>
    </citation>
    <scope>NUCLEOTIDE SEQUENCE [LARGE SCALE GENOMIC DNA]</scope>
    <source>
        <strain evidence="13">Drom800</strain>
        <tissue evidence="13">Blood</tissue>
    </source>
</reference>
<comment type="subcellular location">
    <subcellularLocation>
        <location evidence="2">Cytoplasm</location>
        <location evidence="2">Cytoskeleton</location>
    </subcellularLocation>
</comment>
<evidence type="ECO:0000259" key="12">
    <source>
        <dbReference type="SMART" id="SM00865"/>
    </source>
</evidence>
<dbReference type="PRINTS" id="PR01162">
    <property type="entry name" value="ALPHATUBULIN"/>
</dbReference>
<evidence type="ECO:0000313" key="13">
    <source>
        <dbReference type="EMBL" id="KAB1257344.1"/>
    </source>
</evidence>
<dbReference type="EMBL" id="JWIN03000027">
    <property type="protein sequence ID" value="KAB1257344.1"/>
    <property type="molecule type" value="Genomic_DNA"/>
</dbReference>
<evidence type="ECO:0000256" key="8">
    <source>
        <dbReference type="ARBA" id="ARBA00023134"/>
    </source>
</evidence>
<name>A0A5N4CG54_CAMDR</name>
<dbReference type="SUPFAM" id="SSF55307">
    <property type="entry name" value="Tubulin C-terminal domain-like"/>
    <property type="match status" value="1"/>
</dbReference>
<keyword evidence="4" id="KW-0963">Cytoplasm</keyword>
<evidence type="ECO:0000256" key="2">
    <source>
        <dbReference type="ARBA" id="ARBA00004245"/>
    </source>
</evidence>
<dbReference type="GO" id="GO:0005874">
    <property type="term" value="C:microtubule"/>
    <property type="evidence" value="ECO:0007669"/>
    <property type="project" value="UniProtKB-KW"/>
</dbReference>
<dbReference type="Pfam" id="PF03953">
    <property type="entry name" value="Tubulin_C"/>
    <property type="match status" value="1"/>
</dbReference>
<dbReference type="InterPro" id="IPR018316">
    <property type="entry name" value="Tubulin/FtsZ_2-layer-sand-dom"/>
</dbReference>
<proteinExistence type="inferred from homology"/>
<dbReference type="SMART" id="SM00865">
    <property type="entry name" value="Tubulin_C"/>
    <property type="match status" value="1"/>
</dbReference>
<evidence type="ECO:0000256" key="9">
    <source>
        <dbReference type="ARBA" id="ARBA00023212"/>
    </source>
</evidence>
<protein>
    <submittedName>
        <fullName evidence="13">Tubulin alpha-1A chain</fullName>
    </submittedName>
</protein>
<evidence type="ECO:0000256" key="5">
    <source>
        <dbReference type="ARBA" id="ARBA00022701"/>
    </source>
</evidence>
<dbReference type="GO" id="GO:0005200">
    <property type="term" value="F:structural constituent of cytoskeleton"/>
    <property type="evidence" value="ECO:0007669"/>
    <property type="project" value="InterPro"/>
</dbReference>
<dbReference type="GO" id="GO:0007017">
    <property type="term" value="P:microtubule-based process"/>
    <property type="evidence" value="ECO:0007669"/>
    <property type="project" value="InterPro"/>
</dbReference>
<feature type="domain" description="Tubulin/FtsZ 2-layer sandwich" evidence="12">
    <location>
        <begin position="153"/>
        <end position="294"/>
    </location>
</feature>
<keyword evidence="14" id="KW-1185">Reference proteome</keyword>
<keyword evidence="7" id="KW-0378">Hydrolase</keyword>
<dbReference type="Pfam" id="PF00091">
    <property type="entry name" value="Tubulin"/>
    <property type="match status" value="1"/>
</dbReference>
<dbReference type="Gene3D" id="3.40.50.1440">
    <property type="entry name" value="Tubulin/FtsZ, GTPase domain"/>
    <property type="match status" value="2"/>
</dbReference>
<evidence type="ECO:0000256" key="10">
    <source>
        <dbReference type="ARBA" id="ARBA00049117"/>
    </source>
</evidence>
<dbReference type="PANTHER" id="PTHR11588">
    <property type="entry name" value="TUBULIN"/>
    <property type="match status" value="1"/>
</dbReference>
<dbReference type="Proteomes" id="UP000299084">
    <property type="component" value="Unassembled WGS sequence"/>
</dbReference>
<dbReference type="InterPro" id="IPR036525">
    <property type="entry name" value="Tubulin/FtsZ_GTPase_sf"/>
</dbReference>
<comment type="similarity">
    <text evidence="3">Belongs to the tubulin family.</text>
</comment>
<dbReference type="Gene3D" id="1.10.287.600">
    <property type="entry name" value="Helix hairpin bin"/>
    <property type="match status" value="1"/>
</dbReference>
<dbReference type="PRINTS" id="PR01161">
    <property type="entry name" value="TUBULIN"/>
</dbReference>
<sequence length="338" mass="38200">MPNDKTIVGGDDSFNHFFSETGAGKCVPRTVLAHLEPTFIDEVLNGTCHQHFHPEQLITRKEDAANKHGHGHYTMDKVIYLVLDQIQKLDVQPQVSTAVVENYKSILTSHTTQDHSDCAFMVDTEAIYDICHRNLDIKCPTYTKLHRLIGQVTNLGSYPHVPFLLATYAPVISAEKTYHEHLSVSEIINAWFDPANKMVKCDPLHGKYMACYLCHVCYLLLGDVFPKYVNTAIVTIKTKCTIQFVDRCPTGFKVVINYQPPTTVLGGYLAKVQQAVCMLSNITAITEDWDGMEHKSDLMCVKLAFVHRYVGEGIQEGEFSEAMAQSWLTLRRIMMRLV</sequence>
<evidence type="ECO:0000256" key="6">
    <source>
        <dbReference type="ARBA" id="ARBA00022741"/>
    </source>
</evidence>
<evidence type="ECO:0000259" key="11">
    <source>
        <dbReference type="SMART" id="SM00864"/>
    </source>
</evidence>
<dbReference type="GO" id="GO:0016787">
    <property type="term" value="F:hydrolase activity"/>
    <property type="evidence" value="ECO:0007669"/>
    <property type="project" value="UniProtKB-KW"/>
</dbReference>
<dbReference type="InterPro" id="IPR008280">
    <property type="entry name" value="Tub_FtsZ_C"/>
</dbReference>
<dbReference type="GO" id="GO:0005525">
    <property type="term" value="F:GTP binding"/>
    <property type="evidence" value="ECO:0007669"/>
    <property type="project" value="UniProtKB-KW"/>
</dbReference>
<dbReference type="InterPro" id="IPR023123">
    <property type="entry name" value="Tubulin_C"/>
</dbReference>
<comment type="cofactor">
    <cofactor evidence="1">
        <name>Mg(2+)</name>
        <dbReference type="ChEBI" id="CHEBI:18420"/>
    </cofactor>
</comment>
<dbReference type="InterPro" id="IPR003008">
    <property type="entry name" value="Tubulin_FtsZ_GTPase"/>
</dbReference>
<gene>
    <name evidence="13" type="ORF">Cadr_000025921</name>
</gene>
<comment type="caution">
    <text evidence="13">The sequence shown here is derived from an EMBL/GenBank/DDBJ whole genome shotgun (WGS) entry which is preliminary data.</text>
</comment>
<dbReference type="Gene3D" id="3.30.1330.20">
    <property type="entry name" value="Tubulin/FtsZ, C-terminal domain"/>
    <property type="match status" value="1"/>
</dbReference>
<keyword evidence="9" id="KW-0206">Cytoskeleton</keyword>
<feature type="domain" description="Tubulin/FtsZ GTPase" evidence="11">
    <location>
        <begin position="14"/>
        <end position="160"/>
    </location>
</feature>
<dbReference type="InterPro" id="IPR002452">
    <property type="entry name" value="Alpha_tubulin"/>
</dbReference>
<dbReference type="InterPro" id="IPR000217">
    <property type="entry name" value="Tubulin"/>
</dbReference>
<evidence type="ECO:0000256" key="7">
    <source>
        <dbReference type="ARBA" id="ARBA00022801"/>
    </source>
</evidence>
<evidence type="ECO:0000256" key="3">
    <source>
        <dbReference type="ARBA" id="ARBA00009636"/>
    </source>
</evidence>
<evidence type="ECO:0000256" key="4">
    <source>
        <dbReference type="ARBA" id="ARBA00022490"/>
    </source>
</evidence>
<keyword evidence="8" id="KW-0342">GTP-binding</keyword>
<evidence type="ECO:0000256" key="1">
    <source>
        <dbReference type="ARBA" id="ARBA00001946"/>
    </source>
</evidence>